<evidence type="ECO:0000313" key="2">
    <source>
        <dbReference type="EMBL" id="TCL32469.1"/>
    </source>
</evidence>
<feature type="domain" description="Rubrerythrin diiron-binding" evidence="1">
    <location>
        <begin position="11"/>
        <end position="159"/>
    </location>
</feature>
<dbReference type="GO" id="GO:0046872">
    <property type="term" value="F:metal ion binding"/>
    <property type="evidence" value="ECO:0007669"/>
    <property type="project" value="InterPro"/>
</dbReference>
<dbReference type="RefSeq" id="WP_243650667.1">
    <property type="nucleotide sequence ID" value="NZ_SLUI01000021.1"/>
</dbReference>
<sequence>MENTFSDLEGLRVAIEIEARGKAFYHQAYEQAVHQEHKDLFLFLMNEEAQHLELFTQIFTAVSERKEAHSTEYLFDPETYRYLTVLAESHIFPQESLAGEKIAELNSVRSILHTAMQAEKDSILLYDELSRNAKFDDARKIFARLKIEEQGHVVKLREMMEAWT</sequence>
<dbReference type="PANTHER" id="PTHR33531">
    <property type="entry name" value="RUBRERYTHRIN SUBFAMILY"/>
    <property type="match status" value="1"/>
</dbReference>
<dbReference type="EMBL" id="SLUI01000021">
    <property type="protein sequence ID" value="TCL32469.1"/>
    <property type="molecule type" value="Genomic_DNA"/>
</dbReference>
<accession>A0A4R1PPV8</accession>
<dbReference type="PANTHER" id="PTHR33531:SF7">
    <property type="entry name" value="HYPOTHETICAL MEMBRANE PROTEIN, CONSERVED"/>
    <property type="match status" value="1"/>
</dbReference>
<proteinExistence type="predicted"/>
<dbReference type="GO" id="GO:0016491">
    <property type="term" value="F:oxidoreductase activity"/>
    <property type="evidence" value="ECO:0007669"/>
    <property type="project" value="InterPro"/>
</dbReference>
<keyword evidence="3" id="KW-1185">Reference proteome</keyword>
<dbReference type="InterPro" id="IPR012347">
    <property type="entry name" value="Ferritin-like"/>
</dbReference>
<organism evidence="2 3">
    <name type="scientific">Anaerospora hongkongensis</name>
    <dbReference type="NCBI Taxonomy" id="244830"/>
    <lineage>
        <taxon>Bacteria</taxon>
        <taxon>Bacillati</taxon>
        <taxon>Bacillota</taxon>
        <taxon>Negativicutes</taxon>
        <taxon>Selenomonadales</taxon>
        <taxon>Sporomusaceae</taxon>
        <taxon>Anaerospora</taxon>
    </lineage>
</organism>
<dbReference type="Gene3D" id="1.20.1260.10">
    <property type="match status" value="1"/>
</dbReference>
<protein>
    <submittedName>
        <fullName evidence="2">Rubrerythrin</fullName>
    </submittedName>
</protein>
<dbReference type="InterPro" id="IPR009078">
    <property type="entry name" value="Ferritin-like_SF"/>
</dbReference>
<dbReference type="Proteomes" id="UP000295063">
    <property type="component" value="Unassembled WGS sequence"/>
</dbReference>
<evidence type="ECO:0000259" key="1">
    <source>
        <dbReference type="Pfam" id="PF02915"/>
    </source>
</evidence>
<dbReference type="Pfam" id="PF02915">
    <property type="entry name" value="Rubrerythrin"/>
    <property type="match status" value="1"/>
</dbReference>
<dbReference type="InterPro" id="IPR003251">
    <property type="entry name" value="Rr_diiron-bd_dom"/>
</dbReference>
<gene>
    <name evidence="2" type="ORF">EV210_12136</name>
</gene>
<name>A0A4R1PPV8_9FIRM</name>
<evidence type="ECO:0000313" key="3">
    <source>
        <dbReference type="Proteomes" id="UP000295063"/>
    </source>
</evidence>
<dbReference type="SUPFAM" id="SSF47240">
    <property type="entry name" value="Ferritin-like"/>
    <property type="match status" value="1"/>
</dbReference>
<comment type="caution">
    <text evidence="2">The sequence shown here is derived from an EMBL/GenBank/DDBJ whole genome shotgun (WGS) entry which is preliminary data.</text>
</comment>
<dbReference type="AlphaFoldDB" id="A0A4R1PPV8"/>
<reference evidence="2 3" key="1">
    <citation type="submission" date="2019-03" db="EMBL/GenBank/DDBJ databases">
        <title>Genomic Encyclopedia of Type Strains, Phase IV (KMG-IV): sequencing the most valuable type-strain genomes for metagenomic binning, comparative biology and taxonomic classification.</title>
        <authorList>
            <person name="Goeker M."/>
        </authorList>
    </citation>
    <scope>NUCLEOTIDE SEQUENCE [LARGE SCALE GENOMIC DNA]</scope>
    <source>
        <strain evidence="2 3">DSM 15969</strain>
    </source>
</reference>
<dbReference type="CDD" id="cd01045">
    <property type="entry name" value="Ferritin_like_AB"/>
    <property type="match status" value="1"/>
</dbReference>